<evidence type="ECO:0000256" key="5">
    <source>
        <dbReference type="ARBA" id="ARBA00023136"/>
    </source>
</evidence>
<feature type="transmembrane region" description="Helical" evidence="6">
    <location>
        <begin position="40"/>
        <end position="65"/>
    </location>
</feature>
<protein>
    <recommendedName>
        <fullName evidence="8">Tetraspanin</fullName>
    </recommendedName>
</protein>
<comment type="subcellular location">
    <subcellularLocation>
        <location evidence="1">Membrane</location>
        <topology evidence="1">Multi-pass membrane protein</topology>
    </subcellularLocation>
</comment>
<feature type="transmembrane region" description="Helical" evidence="6">
    <location>
        <begin position="12"/>
        <end position="34"/>
    </location>
</feature>
<reference evidence="7" key="1">
    <citation type="submission" date="2014-12" db="EMBL/GenBank/DDBJ databases">
        <title>Insight into the proteome of Arion vulgaris.</title>
        <authorList>
            <person name="Aradska J."/>
            <person name="Bulat T."/>
            <person name="Smidak R."/>
            <person name="Sarate P."/>
            <person name="Gangsoo J."/>
            <person name="Sialana F."/>
            <person name="Bilban M."/>
            <person name="Lubec G."/>
        </authorList>
    </citation>
    <scope>NUCLEOTIDE SEQUENCE</scope>
    <source>
        <tissue evidence="7">Skin</tissue>
    </source>
</reference>
<dbReference type="EMBL" id="HACG01037598">
    <property type="protein sequence ID" value="CEK84463.1"/>
    <property type="molecule type" value="Transcribed_RNA"/>
</dbReference>
<keyword evidence="4 6" id="KW-1133">Transmembrane helix</keyword>
<dbReference type="GO" id="GO:0016020">
    <property type="term" value="C:membrane"/>
    <property type="evidence" value="ECO:0007669"/>
    <property type="project" value="UniProtKB-SubCell"/>
</dbReference>
<evidence type="ECO:0000256" key="6">
    <source>
        <dbReference type="SAM" id="Phobius"/>
    </source>
</evidence>
<organism evidence="7">
    <name type="scientific">Arion vulgaris</name>
    <dbReference type="NCBI Taxonomy" id="1028688"/>
    <lineage>
        <taxon>Eukaryota</taxon>
        <taxon>Metazoa</taxon>
        <taxon>Spiralia</taxon>
        <taxon>Lophotrochozoa</taxon>
        <taxon>Mollusca</taxon>
        <taxon>Gastropoda</taxon>
        <taxon>Heterobranchia</taxon>
        <taxon>Euthyneura</taxon>
        <taxon>Panpulmonata</taxon>
        <taxon>Eupulmonata</taxon>
        <taxon>Stylommatophora</taxon>
        <taxon>Helicina</taxon>
        <taxon>Arionoidea</taxon>
        <taxon>Arionidae</taxon>
        <taxon>Arion</taxon>
    </lineage>
</organism>
<evidence type="ECO:0000256" key="3">
    <source>
        <dbReference type="ARBA" id="ARBA00022692"/>
    </source>
</evidence>
<evidence type="ECO:0000256" key="1">
    <source>
        <dbReference type="ARBA" id="ARBA00004141"/>
    </source>
</evidence>
<feature type="transmembrane region" description="Helical" evidence="6">
    <location>
        <begin position="77"/>
        <end position="102"/>
    </location>
</feature>
<proteinExistence type="inferred from homology"/>
<evidence type="ECO:0000313" key="7">
    <source>
        <dbReference type="EMBL" id="CEK84463.1"/>
    </source>
</evidence>
<dbReference type="AlphaFoldDB" id="A0A0B7AUI0"/>
<evidence type="ECO:0008006" key="8">
    <source>
        <dbReference type="Google" id="ProtNLM"/>
    </source>
</evidence>
<dbReference type="PIRSF" id="PIRSF002419">
    <property type="entry name" value="Tetraspanin"/>
    <property type="match status" value="1"/>
</dbReference>
<dbReference type="InterPro" id="IPR018499">
    <property type="entry name" value="Tetraspanin/Peripherin"/>
</dbReference>
<dbReference type="PRINTS" id="PR00259">
    <property type="entry name" value="TMFOUR"/>
</dbReference>
<dbReference type="PANTHER" id="PTHR19282">
    <property type="entry name" value="TETRASPANIN"/>
    <property type="match status" value="1"/>
</dbReference>
<keyword evidence="5 6" id="KW-0472">Membrane</keyword>
<dbReference type="PANTHER" id="PTHR19282:SF452">
    <property type="entry name" value="LD03691P"/>
    <property type="match status" value="1"/>
</dbReference>
<dbReference type="InterPro" id="IPR000301">
    <property type="entry name" value="Tetraspanin_animals"/>
</dbReference>
<dbReference type="Pfam" id="PF00335">
    <property type="entry name" value="Tetraspanin"/>
    <property type="match status" value="1"/>
</dbReference>
<comment type="similarity">
    <text evidence="2">Belongs to the tetraspanin (TM4SF) family.</text>
</comment>
<feature type="transmembrane region" description="Helical" evidence="6">
    <location>
        <begin position="193"/>
        <end position="215"/>
    </location>
</feature>
<accession>A0A0B7AUI0</accession>
<sequence length="232" mass="25111">MMVCGGFTCSRRSLILLNLLYIVVSFILIGVAAYGRVAAVITSLTLVGSLIACGVFLFLIALVGLVGSVKHNQVLLFFYMIILFLLFLLQFSLACACLAVNADQKDSLAEQGWKMSSSKTKGEVQREFECCGFKEANLPQSDLLGHPPCGNTTECCKGKSDPCCTGNYTQIDPSVSCPCNACLYVLRPVIYSAFSATGGVGLFFSFTEIIGVWLAMRYRNQKDPSANPSAFL</sequence>
<name>A0A0B7AUI0_9EUPU</name>
<evidence type="ECO:0000256" key="4">
    <source>
        <dbReference type="ARBA" id="ARBA00022989"/>
    </source>
</evidence>
<evidence type="ECO:0000256" key="2">
    <source>
        <dbReference type="ARBA" id="ARBA00006840"/>
    </source>
</evidence>
<keyword evidence="3 6" id="KW-0812">Transmembrane</keyword>
<gene>
    <name evidence="7" type="primary">ORF142727</name>
</gene>